<feature type="DNA-binding region" description="H-T-H motif" evidence="2">
    <location>
        <begin position="28"/>
        <end position="47"/>
    </location>
</feature>
<accession>A0A839QEH4</accession>
<dbReference type="InterPro" id="IPR009057">
    <property type="entry name" value="Homeodomain-like_sf"/>
</dbReference>
<evidence type="ECO:0000313" key="5">
    <source>
        <dbReference type="Proteomes" id="UP000523000"/>
    </source>
</evidence>
<dbReference type="GO" id="GO:0003677">
    <property type="term" value="F:DNA binding"/>
    <property type="evidence" value="ECO:0007669"/>
    <property type="project" value="UniProtKB-UniRule"/>
</dbReference>
<dbReference type="Pfam" id="PF00440">
    <property type="entry name" value="TetR_N"/>
    <property type="match status" value="1"/>
</dbReference>
<keyword evidence="5" id="KW-1185">Reference proteome</keyword>
<evidence type="ECO:0000259" key="3">
    <source>
        <dbReference type="PROSITE" id="PS50977"/>
    </source>
</evidence>
<dbReference type="AlphaFoldDB" id="A0A839QEH4"/>
<dbReference type="InterPro" id="IPR001647">
    <property type="entry name" value="HTH_TetR"/>
</dbReference>
<name>A0A839QEH4_9MICC</name>
<evidence type="ECO:0000256" key="1">
    <source>
        <dbReference type="ARBA" id="ARBA00023125"/>
    </source>
</evidence>
<dbReference type="PROSITE" id="PS50977">
    <property type="entry name" value="HTH_TETR_2"/>
    <property type="match status" value="1"/>
</dbReference>
<dbReference type="SUPFAM" id="SSF46689">
    <property type="entry name" value="Homeodomain-like"/>
    <property type="match status" value="1"/>
</dbReference>
<sequence length="186" mass="20095">MLTQQGKREAILTAYLNLIVYQGMRAATLEALGVACGLSKAGVLYHFSSMDALRQGIFAELRAQAAADAHRMLADPPNAARYYVVSSQRRDSLLERLIEAVYRLGQTGDEAALELLRTCREGWYEALLQGLGDELLAKLVLFAGDGINHNALLSLGEGDESFLGASVATDLLGMIERLQQAAGPRA</sequence>
<protein>
    <submittedName>
        <fullName evidence="4">AcrR family transcriptional regulator</fullName>
    </submittedName>
</protein>
<dbReference type="RefSeq" id="WP_183509365.1">
    <property type="nucleotide sequence ID" value="NZ_BAABGK010000010.1"/>
</dbReference>
<feature type="domain" description="HTH tetR-type" evidence="3">
    <location>
        <begin position="5"/>
        <end position="65"/>
    </location>
</feature>
<evidence type="ECO:0000256" key="2">
    <source>
        <dbReference type="PROSITE-ProRule" id="PRU00335"/>
    </source>
</evidence>
<dbReference type="Proteomes" id="UP000523000">
    <property type="component" value="Unassembled WGS sequence"/>
</dbReference>
<comment type="caution">
    <text evidence="4">The sequence shown here is derived from an EMBL/GenBank/DDBJ whole genome shotgun (WGS) entry which is preliminary data.</text>
</comment>
<evidence type="ECO:0000313" key="4">
    <source>
        <dbReference type="EMBL" id="MBB2994003.1"/>
    </source>
</evidence>
<organism evidence="4 5">
    <name type="scientific">Paeniglutamicibacter cryotolerans</name>
    <dbReference type="NCBI Taxonomy" id="670079"/>
    <lineage>
        <taxon>Bacteria</taxon>
        <taxon>Bacillati</taxon>
        <taxon>Actinomycetota</taxon>
        <taxon>Actinomycetes</taxon>
        <taxon>Micrococcales</taxon>
        <taxon>Micrococcaceae</taxon>
        <taxon>Paeniglutamicibacter</taxon>
    </lineage>
</organism>
<dbReference type="Gene3D" id="1.10.357.10">
    <property type="entry name" value="Tetracycline Repressor, domain 2"/>
    <property type="match status" value="1"/>
</dbReference>
<gene>
    <name evidence="4" type="ORF">E9229_000194</name>
</gene>
<reference evidence="4 5" key="1">
    <citation type="submission" date="2020-08" db="EMBL/GenBank/DDBJ databases">
        <title>Sequencing the genomes of 1000 actinobacteria strains.</title>
        <authorList>
            <person name="Klenk H.-P."/>
        </authorList>
    </citation>
    <scope>NUCLEOTIDE SEQUENCE [LARGE SCALE GENOMIC DNA]</scope>
    <source>
        <strain evidence="4 5">DSM 22826</strain>
    </source>
</reference>
<dbReference type="EMBL" id="JACHVS010000001">
    <property type="protein sequence ID" value="MBB2994003.1"/>
    <property type="molecule type" value="Genomic_DNA"/>
</dbReference>
<proteinExistence type="predicted"/>
<keyword evidence="1 2" id="KW-0238">DNA-binding</keyword>